<accession>A0AAV7D1R7</accession>
<dbReference type="EMBL" id="WNYA01000002">
    <property type="protein sequence ID" value="KAG8590879.1"/>
    <property type="molecule type" value="Genomic_DNA"/>
</dbReference>
<dbReference type="Proteomes" id="UP000824782">
    <property type="component" value="Unassembled WGS sequence"/>
</dbReference>
<organism evidence="1 2">
    <name type="scientific">Engystomops pustulosus</name>
    <name type="common">Tungara frog</name>
    <name type="synonym">Physalaemus pustulosus</name>
    <dbReference type="NCBI Taxonomy" id="76066"/>
    <lineage>
        <taxon>Eukaryota</taxon>
        <taxon>Metazoa</taxon>
        <taxon>Chordata</taxon>
        <taxon>Craniata</taxon>
        <taxon>Vertebrata</taxon>
        <taxon>Euteleostomi</taxon>
        <taxon>Amphibia</taxon>
        <taxon>Batrachia</taxon>
        <taxon>Anura</taxon>
        <taxon>Neobatrachia</taxon>
        <taxon>Hyloidea</taxon>
        <taxon>Leptodactylidae</taxon>
        <taxon>Leiuperinae</taxon>
        <taxon>Engystomops</taxon>
    </lineage>
</organism>
<reference evidence="1" key="1">
    <citation type="thesis" date="2020" institute="ProQuest LLC" country="789 East Eisenhower Parkway, Ann Arbor, MI, USA">
        <title>Comparative Genomics and Chromosome Evolution.</title>
        <authorList>
            <person name="Mudd A.B."/>
        </authorList>
    </citation>
    <scope>NUCLEOTIDE SEQUENCE</scope>
    <source>
        <strain evidence="1">237g6f4</strain>
        <tissue evidence="1">Blood</tissue>
    </source>
</reference>
<keyword evidence="2" id="KW-1185">Reference proteome</keyword>
<gene>
    <name evidence="1" type="ORF">GDO81_006952</name>
</gene>
<dbReference type="AlphaFoldDB" id="A0AAV7D1R7"/>
<proteinExistence type="predicted"/>
<sequence length="81" mass="9075">MGPWLPHSLNTFSLGFDLFPFISHFIIRHSIQRGTFIIHMMVPLPHLAGSGDVQGTFTPGQTYLLHKPHLEICLTLPSPNV</sequence>
<evidence type="ECO:0000313" key="2">
    <source>
        <dbReference type="Proteomes" id="UP000824782"/>
    </source>
</evidence>
<evidence type="ECO:0000313" key="1">
    <source>
        <dbReference type="EMBL" id="KAG8590879.1"/>
    </source>
</evidence>
<name>A0AAV7D1R7_ENGPU</name>
<comment type="caution">
    <text evidence="1">The sequence shown here is derived from an EMBL/GenBank/DDBJ whole genome shotgun (WGS) entry which is preliminary data.</text>
</comment>
<protein>
    <submittedName>
        <fullName evidence="1">Uncharacterized protein</fullName>
    </submittedName>
</protein>